<dbReference type="InterPro" id="IPR008972">
    <property type="entry name" value="Cupredoxin"/>
</dbReference>
<name>A0A4P1R2R0_LUPAN</name>
<proteinExistence type="inferred from homology"/>
<dbReference type="Proteomes" id="UP000188354">
    <property type="component" value="Chromosome LG12"/>
</dbReference>
<keyword evidence="4" id="KW-0336">GPI-anchor</keyword>
<dbReference type="EMBL" id="CM007372">
    <property type="protein sequence ID" value="OIV99954.1"/>
    <property type="molecule type" value="Genomic_DNA"/>
</dbReference>
<comment type="similarity">
    <text evidence="13">Belongs to the early nodulin-like (ENODL) family.</text>
</comment>
<dbReference type="InterPro" id="IPR001611">
    <property type="entry name" value="Leu-rich_rpt"/>
</dbReference>
<keyword evidence="2" id="KW-1003">Cell membrane</keyword>
<dbReference type="SUPFAM" id="SSF49503">
    <property type="entry name" value="Cupredoxins"/>
    <property type="match status" value="2"/>
</dbReference>
<dbReference type="PROSITE" id="PS51485">
    <property type="entry name" value="PHYTOCYANIN"/>
    <property type="match status" value="2"/>
</dbReference>
<dbReference type="Pfam" id="PF00560">
    <property type="entry name" value="LRR_1"/>
    <property type="match status" value="1"/>
</dbReference>
<keyword evidence="11" id="KW-0325">Glycoprotein</keyword>
<comment type="subcellular location">
    <subcellularLocation>
        <location evidence="1">Cell membrane</location>
        <topology evidence="1">Lipid-anchor</topology>
        <topology evidence="1">GPI-anchor</topology>
    </subcellularLocation>
</comment>
<dbReference type="Pfam" id="PF13855">
    <property type="entry name" value="LRR_8"/>
    <property type="match status" value="2"/>
</dbReference>
<keyword evidence="6" id="KW-0677">Repeat</keyword>
<dbReference type="FunFam" id="3.80.10.10:FF:000269">
    <property type="entry name" value="Piriformospora indica-insensitive protein 2"/>
    <property type="match status" value="1"/>
</dbReference>
<evidence type="ECO:0000256" key="4">
    <source>
        <dbReference type="ARBA" id="ARBA00022622"/>
    </source>
</evidence>
<dbReference type="InterPro" id="IPR041846">
    <property type="entry name" value="ENL_dom"/>
</dbReference>
<dbReference type="PANTHER" id="PTHR48056">
    <property type="entry name" value="LRR RECEPTOR-LIKE SERINE/THREONINE-PROTEIN KINASE-RELATED"/>
    <property type="match status" value="1"/>
</dbReference>
<keyword evidence="16" id="KW-1185">Reference proteome</keyword>
<evidence type="ECO:0000256" key="13">
    <source>
        <dbReference type="ARBA" id="ARBA00035011"/>
    </source>
</evidence>
<evidence type="ECO:0000256" key="7">
    <source>
        <dbReference type="ARBA" id="ARBA00022741"/>
    </source>
</evidence>
<dbReference type="GO" id="GO:0009055">
    <property type="term" value="F:electron transfer activity"/>
    <property type="evidence" value="ECO:0007669"/>
    <property type="project" value="InterPro"/>
</dbReference>
<protein>
    <recommendedName>
        <fullName evidence="14">Phytocyanin domain-containing protein</fullName>
    </recommendedName>
</protein>
<keyword evidence="5" id="KW-0732">Signal</keyword>
<dbReference type="SUPFAM" id="SSF52058">
    <property type="entry name" value="L domain-like"/>
    <property type="match status" value="2"/>
</dbReference>
<dbReference type="GO" id="GO:0098552">
    <property type="term" value="C:side of membrane"/>
    <property type="evidence" value="ECO:0007669"/>
    <property type="project" value="UniProtKB-KW"/>
</dbReference>
<keyword evidence="7" id="KW-0547">Nucleotide-binding</keyword>
<dbReference type="FunFam" id="2.60.40.420:FF:000010">
    <property type="entry name" value="Early nodulin-like protein 1"/>
    <property type="match status" value="2"/>
</dbReference>
<dbReference type="InterPro" id="IPR032675">
    <property type="entry name" value="LRR_dom_sf"/>
</dbReference>
<feature type="domain" description="Phytocyanin" evidence="14">
    <location>
        <begin position="439"/>
        <end position="542"/>
    </location>
</feature>
<dbReference type="Gene3D" id="3.80.10.10">
    <property type="entry name" value="Ribonuclease Inhibitor"/>
    <property type="match status" value="3"/>
</dbReference>
<feature type="domain" description="Phytocyanin" evidence="14">
    <location>
        <begin position="249"/>
        <end position="352"/>
    </location>
</feature>
<dbReference type="Gramene" id="OIV99954">
    <property type="protein sequence ID" value="OIV99954"/>
    <property type="gene ID" value="TanjilG_26292"/>
</dbReference>
<evidence type="ECO:0000256" key="11">
    <source>
        <dbReference type="ARBA" id="ARBA00023180"/>
    </source>
</evidence>
<dbReference type="Gene3D" id="2.60.40.420">
    <property type="entry name" value="Cupredoxins - blue copper proteins"/>
    <property type="match status" value="2"/>
</dbReference>
<dbReference type="CDD" id="cd11019">
    <property type="entry name" value="OsENODL1_like"/>
    <property type="match status" value="2"/>
</dbReference>
<evidence type="ECO:0000256" key="2">
    <source>
        <dbReference type="ARBA" id="ARBA00022475"/>
    </source>
</evidence>
<dbReference type="AlphaFoldDB" id="A0A4P1R2R0"/>
<dbReference type="STRING" id="3871.A0A4P1R2R0"/>
<keyword evidence="8" id="KW-0067">ATP-binding</keyword>
<accession>A0A4P1R2R0</accession>
<evidence type="ECO:0000256" key="6">
    <source>
        <dbReference type="ARBA" id="ARBA00022737"/>
    </source>
</evidence>
<evidence type="ECO:0000256" key="9">
    <source>
        <dbReference type="ARBA" id="ARBA00023136"/>
    </source>
</evidence>
<evidence type="ECO:0000313" key="15">
    <source>
        <dbReference type="EMBL" id="OIV99954.1"/>
    </source>
</evidence>
<evidence type="ECO:0000256" key="3">
    <source>
        <dbReference type="ARBA" id="ARBA00022614"/>
    </source>
</evidence>
<keyword evidence="12" id="KW-0449">Lipoprotein</keyword>
<evidence type="ECO:0000256" key="8">
    <source>
        <dbReference type="ARBA" id="ARBA00022840"/>
    </source>
</evidence>
<dbReference type="GO" id="GO:0051707">
    <property type="term" value="P:response to other organism"/>
    <property type="evidence" value="ECO:0007669"/>
    <property type="project" value="UniProtKB-ARBA"/>
</dbReference>
<evidence type="ECO:0000256" key="12">
    <source>
        <dbReference type="ARBA" id="ARBA00023288"/>
    </source>
</evidence>
<dbReference type="GO" id="GO:0005886">
    <property type="term" value="C:plasma membrane"/>
    <property type="evidence" value="ECO:0007669"/>
    <property type="project" value="UniProtKB-SubCell"/>
</dbReference>
<keyword evidence="3" id="KW-0433">Leucine-rich repeat</keyword>
<dbReference type="InterPro" id="IPR003245">
    <property type="entry name" value="Phytocyanin_dom"/>
</dbReference>
<evidence type="ECO:0000256" key="1">
    <source>
        <dbReference type="ARBA" id="ARBA00004609"/>
    </source>
</evidence>
<reference evidence="15 16" key="1">
    <citation type="journal article" date="2017" name="Plant Biotechnol. J.">
        <title>A comprehensive draft genome sequence for lupin (Lupinus angustifolius), an emerging health food: insights into plant-microbe interactions and legume evolution.</title>
        <authorList>
            <person name="Hane J.K."/>
            <person name="Ming Y."/>
            <person name="Kamphuis L.G."/>
            <person name="Nelson M.N."/>
            <person name="Garg G."/>
            <person name="Atkins C.A."/>
            <person name="Bayer P.E."/>
            <person name="Bravo A."/>
            <person name="Bringans S."/>
            <person name="Cannon S."/>
            <person name="Edwards D."/>
            <person name="Foley R."/>
            <person name="Gao L.L."/>
            <person name="Harrison M.J."/>
            <person name="Huang W."/>
            <person name="Hurgobin B."/>
            <person name="Li S."/>
            <person name="Liu C.W."/>
            <person name="McGrath A."/>
            <person name="Morahan G."/>
            <person name="Murray J."/>
            <person name="Weller J."/>
            <person name="Jian J."/>
            <person name="Singh K.B."/>
        </authorList>
    </citation>
    <scope>NUCLEOTIDE SEQUENCE [LARGE SCALE GENOMIC DNA]</scope>
    <source>
        <strain evidence="16">cv. Tanjil</strain>
        <tissue evidence="15">Whole plant</tissue>
    </source>
</reference>
<keyword evidence="10" id="KW-1015">Disulfide bond</keyword>
<sequence>MEIKEKEVIYSVIQGFVGKWWNGSDLYPDPCGWTPIQGVSCEQYDDGFLYVTAINLGPVFDNSLTCSHDAKFPEQIFKLKHLKVLSLYSCFLSPSQNPAKLPFSNWDNFSDSLESLTLRSNPGLVGTIPSKFGSLRNLQSLVLLENGLTGKLPPSIGNLVKLRQLVLAGNDLVGEVPFNFGRFSELLIFDASRNNLSGALPSTFGILDSLLKLDLSNNMFEGELPRELGRLKNLTLLDISHNKLRVNCTEFEVGGKNGWVIPKSKEHDQMYNHWASQNRFRIGDTVVFKYKKDSVMGVTEEEYETCKSSYPLFFSNNGNTVCKFVRPGLFYFISGVSGHCDRGQKVIIKVLDIMPATSPQSANDTATKPHHKDSLESLTLRSNPGLVGTIPSKFGSLRNLQSLVLLENGLTGKLPPSIGNLVKLRQLVLAGNDLVVNCTEFEVGGKNGWVIPKSKEHDQMYNHWASQNRFRIGDTVVFKYKKDSVMGVTEEEYETCKSSYPLFFSNNGNTVCKFVRPGLFYFISGVSGHCDRGQKVIIKVLDIMPATSPQSANDTATKPHHKGGAAEITPMSLTTLAPFVISFLGMLFA</sequence>
<organism evidence="15 16">
    <name type="scientific">Lupinus angustifolius</name>
    <name type="common">Narrow-leaved blue lupine</name>
    <dbReference type="NCBI Taxonomy" id="3871"/>
    <lineage>
        <taxon>Eukaryota</taxon>
        <taxon>Viridiplantae</taxon>
        <taxon>Streptophyta</taxon>
        <taxon>Embryophyta</taxon>
        <taxon>Tracheophyta</taxon>
        <taxon>Spermatophyta</taxon>
        <taxon>Magnoliopsida</taxon>
        <taxon>eudicotyledons</taxon>
        <taxon>Gunneridae</taxon>
        <taxon>Pentapetalae</taxon>
        <taxon>rosids</taxon>
        <taxon>fabids</taxon>
        <taxon>Fabales</taxon>
        <taxon>Fabaceae</taxon>
        <taxon>Papilionoideae</taxon>
        <taxon>50 kb inversion clade</taxon>
        <taxon>genistoids sensu lato</taxon>
        <taxon>core genistoids</taxon>
        <taxon>Genisteae</taxon>
        <taxon>Lupinus</taxon>
    </lineage>
</organism>
<evidence type="ECO:0000256" key="5">
    <source>
        <dbReference type="ARBA" id="ARBA00022729"/>
    </source>
</evidence>
<gene>
    <name evidence="15" type="ORF">TanjilG_26292</name>
</gene>
<keyword evidence="9" id="KW-0472">Membrane</keyword>
<dbReference type="PANTHER" id="PTHR48056:SF81">
    <property type="entry name" value="RECEPTOR PROTEIN-TYROSINE KINASE CEPR1"/>
    <property type="match status" value="1"/>
</dbReference>
<evidence type="ECO:0000259" key="14">
    <source>
        <dbReference type="PROSITE" id="PS51485"/>
    </source>
</evidence>
<evidence type="ECO:0000256" key="10">
    <source>
        <dbReference type="ARBA" id="ARBA00023157"/>
    </source>
</evidence>
<evidence type="ECO:0000313" key="16">
    <source>
        <dbReference type="Proteomes" id="UP000188354"/>
    </source>
</evidence>
<dbReference type="InterPro" id="IPR050647">
    <property type="entry name" value="Plant_LRR-RLKs"/>
</dbReference>
<dbReference type="Pfam" id="PF02298">
    <property type="entry name" value="Cu_bind_like"/>
    <property type="match status" value="2"/>
</dbReference>